<keyword evidence="1" id="KW-0479">Metal-binding</keyword>
<dbReference type="PANTHER" id="PTHR23057:SF0">
    <property type="entry name" value="JUXTAPOSED WITH ANOTHER ZINC FINGER PROTEIN 1"/>
    <property type="match status" value="1"/>
</dbReference>
<dbReference type="PANTHER" id="PTHR23057">
    <property type="entry name" value="JUXTAPOSED WITH ANOTHER ZINC FINGER PROTEIN 1"/>
    <property type="match status" value="1"/>
</dbReference>
<dbReference type="GO" id="GO:0008270">
    <property type="term" value="F:zinc ion binding"/>
    <property type="evidence" value="ECO:0007669"/>
    <property type="project" value="UniProtKB-KW"/>
</dbReference>
<dbReference type="Proteomes" id="UP001164286">
    <property type="component" value="Unassembled WGS sequence"/>
</dbReference>
<feature type="compositionally biased region" description="Low complexity" evidence="5">
    <location>
        <begin position="275"/>
        <end position="287"/>
    </location>
</feature>
<evidence type="ECO:0008006" key="8">
    <source>
        <dbReference type="Google" id="ProtNLM"/>
    </source>
</evidence>
<evidence type="ECO:0000256" key="4">
    <source>
        <dbReference type="ARBA" id="ARBA00022833"/>
    </source>
</evidence>
<dbReference type="RefSeq" id="XP_052949415.1">
    <property type="nucleotide sequence ID" value="XM_053090862.1"/>
</dbReference>
<gene>
    <name evidence="6" type="ORF">MKK02DRAFT_39961</name>
</gene>
<dbReference type="GO" id="GO:0005634">
    <property type="term" value="C:nucleus"/>
    <property type="evidence" value="ECO:0007669"/>
    <property type="project" value="TreeGrafter"/>
</dbReference>
<dbReference type="InterPro" id="IPR051580">
    <property type="entry name" value="ZnF-Chromatin_assoc"/>
</dbReference>
<accession>A0AA38HDH0</accession>
<dbReference type="GeneID" id="77730067"/>
<keyword evidence="4" id="KW-0862">Zinc</keyword>
<feature type="region of interest" description="Disordered" evidence="5">
    <location>
        <begin position="306"/>
        <end position="360"/>
    </location>
</feature>
<feature type="compositionally biased region" description="Low complexity" evidence="5">
    <location>
        <begin position="324"/>
        <end position="341"/>
    </location>
</feature>
<feature type="region of interest" description="Disordered" evidence="5">
    <location>
        <begin position="1"/>
        <end position="44"/>
    </location>
</feature>
<dbReference type="AlphaFoldDB" id="A0AA38HDH0"/>
<dbReference type="Gene3D" id="3.30.160.60">
    <property type="entry name" value="Classic Zinc Finger"/>
    <property type="match status" value="1"/>
</dbReference>
<evidence type="ECO:0000256" key="3">
    <source>
        <dbReference type="ARBA" id="ARBA00022771"/>
    </source>
</evidence>
<feature type="compositionally biased region" description="Polar residues" evidence="5">
    <location>
        <begin position="343"/>
        <end position="354"/>
    </location>
</feature>
<keyword evidence="7" id="KW-1185">Reference proteome</keyword>
<keyword evidence="3" id="KW-0863">Zinc-finger</keyword>
<dbReference type="EMBL" id="JAKWFO010000001">
    <property type="protein sequence ID" value="KAI9639638.1"/>
    <property type="molecule type" value="Genomic_DNA"/>
</dbReference>
<name>A0AA38HDH0_9TREE</name>
<feature type="region of interest" description="Disordered" evidence="5">
    <location>
        <begin position="251"/>
        <end position="294"/>
    </location>
</feature>
<feature type="compositionally biased region" description="Low complexity" evidence="5">
    <location>
        <begin position="576"/>
        <end position="611"/>
    </location>
</feature>
<feature type="compositionally biased region" description="Polar residues" evidence="5">
    <location>
        <begin position="254"/>
        <end position="264"/>
    </location>
</feature>
<evidence type="ECO:0000313" key="7">
    <source>
        <dbReference type="Proteomes" id="UP001164286"/>
    </source>
</evidence>
<reference evidence="6" key="1">
    <citation type="journal article" date="2022" name="G3 (Bethesda)">
        <title>High quality genome of the basidiomycete yeast Dioszegia hungarica PDD-24b-2 isolated from cloud water.</title>
        <authorList>
            <person name="Jarrige D."/>
            <person name="Haridas S."/>
            <person name="Bleykasten-Grosshans C."/>
            <person name="Joly M."/>
            <person name="Nadalig T."/>
            <person name="Sancelme M."/>
            <person name="Vuilleumier S."/>
            <person name="Grigoriev I.V."/>
            <person name="Amato P."/>
            <person name="Bringel F."/>
        </authorList>
    </citation>
    <scope>NUCLEOTIDE SEQUENCE</scope>
    <source>
        <strain evidence="6">PDD-24b-2</strain>
    </source>
</reference>
<feature type="region of interest" description="Disordered" evidence="5">
    <location>
        <begin position="575"/>
        <end position="640"/>
    </location>
</feature>
<organism evidence="6 7">
    <name type="scientific">Dioszegia hungarica</name>
    <dbReference type="NCBI Taxonomy" id="4972"/>
    <lineage>
        <taxon>Eukaryota</taxon>
        <taxon>Fungi</taxon>
        <taxon>Dikarya</taxon>
        <taxon>Basidiomycota</taxon>
        <taxon>Agaricomycotina</taxon>
        <taxon>Tremellomycetes</taxon>
        <taxon>Tremellales</taxon>
        <taxon>Bulleribasidiaceae</taxon>
        <taxon>Dioszegia</taxon>
    </lineage>
</organism>
<keyword evidence="2" id="KW-0677">Repeat</keyword>
<evidence type="ECO:0000256" key="1">
    <source>
        <dbReference type="ARBA" id="ARBA00022723"/>
    </source>
</evidence>
<proteinExistence type="predicted"/>
<evidence type="ECO:0000313" key="6">
    <source>
        <dbReference type="EMBL" id="KAI9639638.1"/>
    </source>
</evidence>
<sequence length="727" mass="74198">MPPPTQPQPVTRANGRSPLSDQPVAGPSSVRMGGSPMTGLSYGGRSMRVSSGGMGGGGAGSYGARFYGGGFDSPSNIFSSSITMESSSFNTSSAAFNLGTSASFRGGRSYAAAAKGERDHLLHRPQPPNHGSMNPAALSSSFAGMSFQPMSFSFGAGSYNKSQVHSLMANASASSNRVRTDAELTRTYECCGNTHHGLHDLLEHVEDAHPFTDPDSSGVSAPHVGYSPQVMAMEMDMDVAEAPNLGTIEERASGQGSTRSSMSPTAAPGMPSYPVPTSASSSKPSTPNEGAPSPAALQISDVLTSPWANSPLSLGGPPKPKSQPPSAGSNASTSSSPPEGSLATPTTSTQQSPVFTVPKVGPTRGFLGAVPRLPQQRFDRAFNEVVAGSPKNMENQLSGPKTPKSTLPTAVAPGVLFASAAANLGIPTGPPVPGGKAAEPAVAANGAAAIAGAADSGVAAPAPKPSTEIQLPEPSPFTTHKPWKCPNIGCNKSYKQSNGLKYHLSKGQCDFALSDAIETGMTIEEAEDKARPWVCAVNPATCQKRYRQANGLKYHYLNSGEHGLFGLRMLQNGTHPIPSGSSSSNVPKPNSVSTATSSVNTSSSATANPAALRRPLPGPTPTSTATATASAAAASSAARPYHIPSQIGATRPRMGVFPPNTTPARAGMPGGLAGIGRAGVPVRPSIHSAGGMGNGLMQGQKPAPPPQLPPQRGRDAVLFAAVETMDL</sequence>
<evidence type="ECO:0000256" key="5">
    <source>
        <dbReference type="SAM" id="MobiDB-lite"/>
    </source>
</evidence>
<protein>
    <recommendedName>
        <fullName evidence="8">C2H2-type domain-containing protein</fullName>
    </recommendedName>
</protein>
<evidence type="ECO:0000256" key="2">
    <source>
        <dbReference type="ARBA" id="ARBA00022737"/>
    </source>
</evidence>
<feature type="compositionally biased region" description="Low complexity" evidence="5">
    <location>
        <begin position="622"/>
        <end position="638"/>
    </location>
</feature>
<comment type="caution">
    <text evidence="6">The sequence shown here is derived from an EMBL/GenBank/DDBJ whole genome shotgun (WGS) entry which is preliminary data.</text>
</comment>